<dbReference type="RefSeq" id="WP_359689851.1">
    <property type="nucleotide sequence ID" value="NZ_JBEYXT010000003.1"/>
</dbReference>
<accession>A0ABV3ARY6</accession>
<dbReference type="EMBL" id="JBEYXT010000003">
    <property type="protein sequence ID" value="MEU6799686.1"/>
    <property type="molecule type" value="Genomic_DNA"/>
</dbReference>
<gene>
    <name evidence="1" type="ORF">ABZ931_01480</name>
</gene>
<protein>
    <submittedName>
        <fullName evidence="1">Uncharacterized protein</fullName>
    </submittedName>
</protein>
<comment type="caution">
    <text evidence="1">The sequence shown here is derived from an EMBL/GenBank/DDBJ whole genome shotgun (WGS) entry which is preliminary data.</text>
</comment>
<proteinExistence type="predicted"/>
<evidence type="ECO:0000313" key="2">
    <source>
        <dbReference type="Proteomes" id="UP001551189"/>
    </source>
</evidence>
<organism evidence="1 2">
    <name type="scientific">Streptomyces neyagawaensis</name>
    <dbReference type="NCBI Taxonomy" id="42238"/>
    <lineage>
        <taxon>Bacteria</taxon>
        <taxon>Bacillati</taxon>
        <taxon>Actinomycetota</taxon>
        <taxon>Actinomycetes</taxon>
        <taxon>Kitasatosporales</taxon>
        <taxon>Streptomycetaceae</taxon>
        <taxon>Streptomyces</taxon>
    </lineage>
</organism>
<keyword evidence="2" id="KW-1185">Reference proteome</keyword>
<sequence>MTRRFRFTDHEQDLRHWFEVGDDGRVLRQISFQGGETAALVAADPAEREEVRQVGGGLAVQLYEVVYGTAWSGPVAEPADAAPVTELDFALAWGRARSHRQCDVRHDSGPVPVGVRLPGTFAASPWPPGATGVLVDLGLSVPGFVDALILLRAECQWPPDGTPAVFEVIDIRVGNGSCQLRLRPTATPAPGEPWPRPSPR</sequence>
<dbReference type="Proteomes" id="UP001551189">
    <property type="component" value="Unassembled WGS sequence"/>
</dbReference>
<reference evidence="1 2" key="1">
    <citation type="submission" date="2024-06" db="EMBL/GenBank/DDBJ databases">
        <title>The Natural Products Discovery Center: Release of the First 8490 Sequenced Strains for Exploring Actinobacteria Biosynthetic Diversity.</title>
        <authorList>
            <person name="Kalkreuter E."/>
            <person name="Kautsar S.A."/>
            <person name="Yang D."/>
            <person name="Bader C.D."/>
            <person name="Teijaro C.N."/>
            <person name="Fluegel L."/>
            <person name="Davis C.M."/>
            <person name="Simpson J.R."/>
            <person name="Lauterbach L."/>
            <person name="Steele A.D."/>
            <person name="Gui C."/>
            <person name="Meng S."/>
            <person name="Li G."/>
            <person name="Viehrig K."/>
            <person name="Ye F."/>
            <person name="Su P."/>
            <person name="Kiefer A.F."/>
            <person name="Nichols A."/>
            <person name="Cepeda A.J."/>
            <person name="Yan W."/>
            <person name="Fan B."/>
            <person name="Jiang Y."/>
            <person name="Adhikari A."/>
            <person name="Zheng C.-J."/>
            <person name="Schuster L."/>
            <person name="Cowan T.M."/>
            <person name="Smanski M.J."/>
            <person name="Chevrette M.G."/>
            <person name="De Carvalho L.P.S."/>
            <person name="Shen B."/>
        </authorList>
    </citation>
    <scope>NUCLEOTIDE SEQUENCE [LARGE SCALE GENOMIC DNA]</scope>
    <source>
        <strain evidence="1 2">NPDC046851</strain>
    </source>
</reference>
<name>A0ABV3ARY6_9ACTN</name>
<evidence type="ECO:0000313" key="1">
    <source>
        <dbReference type="EMBL" id="MEU6799686.1"/>
    </source>
</evidence>